<evidence type="ECO:0000256" key="1">
    <source>
        <dbReference type="PROSITE-ProRule" id="PRU00023"/>
    </source>
</evidence>
<dbReference type="InterPro" id="IPR002110">
    <property type="entry name" value="Ankyrin_rpt"/>
</dbReference>
<dbReference type="SUPFAM" id="SSF48403">
    <property type="entry name" value="Ankyrin repeat"/>
    <property type="match status" value="1"/>
</dbReference>
<sequence>MTPLFRTYEEVHSFVEYSIMKALFYDDKDLFIRLVKSQLQEGNSDNTDSKFCPSKLLTWICHYRAVNCGTALLKGETDQNVDLSIPLSDGMLPLHHAAQSLSFDLTKLFLQFGAQANARCNDVGHRFYGLLPLNVALEVLGFNIQLTPDHSIFSLVRTLVQEEWKEPLETIELLVTKTTEFLDVAYHYAKEGKPVELSALLMVAQEKIMPPRYMSEDENEIDCSLDGSMTLHRCVASEIASLYDVECRLKGSDEREWVQLFKDKKKVMMSVMLLLEIFSRAGSDIAEYIRSRRKDEDDEYIQPDLVAEHFSELLEQLRFELNNEDVYFLKDNSYFGLTKRSTIFREYAYQLKDPTGAYYMQLHGHHITEIETSPKKTKTMQLERQSLFWTHSLHEKPSSFSLVRSFHTLRSFKASFESELCTMVGAQVKNTTKAIEQHGPNFLSGKKWYSFALAINRGIKHV</sequence>
<evidence type="ECO:0000313" key="2">
    <source>
        <dbReference type="EMBL" id="MPA68077.1"/>
    </source>
</evidence>
<proteinExistence type="predicted"/>
<dbReference type="PROSITE" id="PS50297">
    <property type="entry name" value="ANK_REP_REGION"/>
    <property type="match status" value="1"/>
</dbReference>
<dbReference type="InterPro" id="IPR036770">
    <property type="entry name" value="Ankyrin_rpt-contain_sf"/>
</dbReference>
<keyword evidence="1" id="KW-0040">ANK repeat</keyword>
<name>A0A5B7BGV3_DAVIN</name>
<dbReference type="PROSITE" id="PS50088">
    <property type="entry name" value="ANK_REPEAT"/>
    <property type="match status" value="1"/>
</dbReference>
<dbReference type="Gene3D" id="1.25.40.20">
    <property type="entry name" value="Ankyrin repeat-containing domain"/>
    <property type="match status" value="1"/>
</dbReference>
<dbReference type="AlphaFoldDB" id="A0A5B7BGV3"/>
<reference evidence="2" key="1">
    <citation type="submission" date="2019-08" db="EMBL/GenBank/DDBJ databases">
        <title>Reference gene set and small RNA set construction with multiple tissues from Davidia involucrata Baill.</title>
        <authorList>
            <person name="Yang H."/>
            <person name="Zhou C."/>
            <person name="Li G."/>
            <person name="Wang J."/>
            <person name="Gao P."/>
            <person name="Wang M."/>
            <person name="Wang R."/>
            <person name="Zhao Y."/>
        </authorList>
    </citation>
    <scope>NUCLEOTIDE SEQUENCE</scope>
    <source>
        <tissue evidence="2">Mixed with DoveR01_LX</tissue>
    </source>
</reference>
<accession>A0A5B7BGV3</accession>
<gene>
    <name evidence="2" type="ORF">Din_037518</name>
</gene>
<protein>
    <submittedName>
        <fullName evidence="2">Uncharacterized protein</fullName>
    </submittedName>
</protein>
<dbReference type="EMBL" id="GHES01037518">
    <property type="protein sequence ID" value="MPA68077.1"/>
    <property type="molecule type" value="Transcribed_RNA"/>
</dbReference>
<organism evidence="2">
    <name type="scientific">Davidia involucrata</name>
    <name type="common">Dove tree</name>
    <dbReference type="NCBI Taxonomy" id="16924"/>
    <lineage>
        <taxon>Eukaryota</taxon>
        <taxon>Viridiplantae</taxon>
        <taxon>Streptophyta</taxon>
        <taxon>Embryophyta</taxon>
        <taxon>Tracheophyta</taxon>
        <taxon>Spermatophyta</taxon>
        <taxon>Magnoliopsida</taxon>
        <taxon>eudicotyledons</taxon>
        <taxon>Gunneridae</taxon>
        <taxon>Pentapetalae</taxon>
        <taxon>asterids</taxon>
        <taxon>Cornales</taxon>
        <taxon>Nyssaceae</taxon>
        <taxon>Davidia</taxon>
    </lineage>
</organism>
<feature type="repeat" description="ANK" evidence="1">
    <location>
        <begin position="89"/>
        <end position="121"/>
    </location>
</feature>